<evidence type="ECO:0000313" key="1">
    <source>
        <dbReference type="EMBL" id="GAL03567.1"/>
    </source>
</evidence>
<gene>
    <name evidence="1" type="ORF">JCM19237_6461</name>
</gene>
<comment type="caution">
    <text evidence="1">The sequence shown here is derived from an EMBL/GenBank/DDBJ whole genome shotgun (WGS) entry which is preliminary data.</text>
</comment>
<dbReference type="GO" id="GO:0005524">
    <property type="term" value="F:ATP binding"/>
    <property type="evidence" value="ECO:0007669"/>
    <property type="project" value="UniProtKB-KW"/>
</dbReference>
<accession>A0A090R7H5</accession>
<protein>
    <submittedName>
        <fullName evidence="1">ABC transporter ATP-binding protein</fullName>
    </submittedName>
</protein>
<reference evidence="1 2" key="1">
    <citation type="journal article" date="2014" name="Genome Announc.">
        <title>Draft Genome Sequences of Two Vibrionaceae Species, Vibrio ponticus C121 and Photobacterium aphoticum C119, Isolated as Coral Reef Microbiota.</title>
        <authorList>
            <person name="Al-saari N."/>
            <person name="Meirelles P.M."/>
            <person name="Mino S."/>
            <person name="Suda W."/>
            <person name="Oshima K."/>
            <person name="Hattori M."/>
            <person name="Ohkuma M."/>
            <person name="Thompson F.L."/>
            <person name="Gomez-Gil B."/>
            <person name="Sawabe T."/>
            <person name="Sawabe T."/>
        </authorList>
    </citation>
    <scope>NUCLEOTIDE SEQUENCE [LARGE SCALE GENOMIC DNA]</scope>
    <source>
        <strain evidence="1 2">JCM 19237</strain>
    </source>
</reference>
<sequence>MALINISNAQLAYGDHALLDKAEFLLQPNERVCLVGRMVRVSRP</sequence>
<organism evidence="1 2">
    <name type="scientific">Photobacterium aphoticum</name>
    <dbReference type="NCBI Taxonomy" id="754436"/>
    <lineage>
        <taxon>Bacteria</taxon>
        <taxon>Pseudomonadati</taxon>
        <taxon>Pseudomonadota</taxon>
        <taxon>Gammaproteobacteria</taxon>
        <taxon>Vibrionales</taxon>
        <taxon>Vibrionaceae</taxon>
        <taxon>Photobacterium</taxon>
    </lineage>
</organism>
<dbReference type="AlphaFoldDB" id="A0A090R7H5"/>
<dbReference type="STRING" id="754436.JCM19237_6461"/>
<name>A0A090R7H5_9GAMM</name>
<keyword evidence="1" id="KW-0547">Nucleotide-binding</keyword>
<proteinExistence type="predicted"/>
<dbReference type="EMBL" id="BBMN01000002">
    <property type="protein sequence ID" value="GAL03567.1"/>
    <property type="molecule type" value="Genomic_DNA"/>
</dbReference>
<dbReference type="Proteomes" id="UP000029227">
    <property type="component" value="Unassembled WGS sequence"/>
</dbReference>
<keyword evidence="1" id="KW-0067">ATP-binding</keyword>
<evidence type="ECO:0000313" key="2">
    <source>
        <dbReference type="Proteomes" id="UP000029227"/>
    </source>
</evidence>
<dbReference type="eggNOG" id="COG0488">
    <property type="taxonomic scope" value="Bacteria"/>
</dbReference>